<gene>
    <name evidence="1" type="ORF">JCGZ_19751</name>
</gene>
<protein>
    <submittedName>
        <fullName evidence="1">Uncharacterized protein</fullName>
    </submittedName>
</protein>
<accession>A0A067LJY4</accession>
<keyword evidence="2" id="KW-1185">Reference proteome</keyword>
<proteinExistence type="predicted"/>
<sequence>MTITPVDFAAIIGHPFRGQSLVFDDWMRTLDQTCLQASLRAAIGMESTISDKRVLLMPSLYGFDGDINVRTLLRGPAWRFNRRYAYTTSEVSVFRQLLNNLSWDRVCKELAWHLQLVEVGELSVAGVLVVELDVGQSLLKRLRSLAITTWRRRLQTCLELASNMS</sequence>
<dbReference type="AlphaFoldDB" id="A0A067LJY4"/>
<dbReference type="Proteomes" id="UP000027138">
    <property type="component" value="Unassembled WGS sequence"/>
</dbReference>
<organism evidence="1 2">
    <name type="scientific">Jatropha curcas</name>
    <name type="common">Barbados nut</name>
    <dbReference type="NCBI Taxonomy" id="180498"/>
    <lineage>
        <taxon>Eukaryota</taxon>
        <taxon>Viridiplantae</taxon>
        <taxon>Streptophyta</taxon>
        <taxon>Embryophyta</taxon>
        <taxon>Tracheophyta</taxon>
        <taxon>Spermatophyta</taxon>
        <taxon>Magnoliopsida</taxon>
        <taxon>eudicotyledons</taxon>
        <taxon>Gunneridae</taxon>
        <taxon>Pentapetalae</taxon>
        <taxon>rosids</taxon>
        <taxon>fabids</taxon>
        <taxon>Malpighiales</taxon>
        <taxon>Euphorbiaceae</taxon>
        <taxon>Crotonoideae</taxon>
        <taxon>Jatropheae</taxon>
        <taxon>Jatropha</taxon>
    </lineage>
</organism>
<evidence type="ECO:0000313" key="2">
    <source>
        <dbReference type="Proteomes" id="UP000027138"/>
    </source>
</evidence>
<reference evidence="1 2" key="1">
    <citation type="journal article" date="2014" name="PLoS ONE">
        <title>Global Analysis of Gene Expression Profiles in Physic Nut (Jatropha curcas L.) Seedlings Exposed to Salt Stress.</title>
        <authorList>
            <person name="Zhang L."/>
            <person name="Zhang C."/>
            <person name="Wu P."/>
            <person name="Chen Y."/>
            <person name="Li M."/>
            <person name="Jiang H."/>
            <person name="Wu G."/>
        </authorList>
    </citation>
    <scope>NUCLEOTIDE SEQUENCE [LARGE SCALE GENOMIC DNA]</scope>
    <source>
        <strain evidence="2">cv. GZQX0401</strain>
        <tissue evidence="1">Young leaves</tissue>
    </source>
</reference>
<name>A0A067LJY4_JATCU</name>
<evidence type="ECO:0000313" key="1">
    <source>
        <dbReference type="EMBL" id="KDP44609.1"/>
    </source>
</evidence>
<dbReference type="EMBL" id="KK914248">
    <property type="protein sequence ID" value="KDP44609.1"/>
    <property type="molecule type" value="Genomic_DNA"/>
</dbReference>